<dbReference type="SUPFAM" id="SSF53822">
    <property type="entry name" value="Periplasmic binding protein-like I"/>
    <property type="match status" value="1"/>
</dbReference>
<dbReference type="OrthoDB" id="47944at2"/>
<dbReference type="PRINTS" id="PR00036">
    <property type="entry name" value="HTHLACI"/>
</dbReference>
<dbReference type="PANTHER" id="PTHR30146">
    <property type="entry name" value="LACI-RELATED TRANSCRIPTIONAL REPRESSOR"/>
    <property type="match status" value="1"/>
</dbReference>
<evidence type="ECO:0000259" key="4">
    <source>
        <dbReference type="PROSITE" id="PS50932"/>
    </source>
</evidence>
<keyword evidence="6" id="KW-1185">Reference proteome</keyword>
<proteinExistence type="predicted"/>
<dbReference type="Pfam" id="PF13377">
    <property type="entry name" value="Peripla_BP_3"/>
    <property type="match status" value="1"/>
</dbReference>
<protein>
    <submittedName>
        <fullName evidence="5">Transcriptional regulator, LacI family</fullName>
    </submittedName>
</protein>
<evidence type="ECO:0000313" key="6">
    <source>
        <dbReference type="Proteomes" id="UP000184207"/>
    </source>
</evidence>
<dbReference type="Gene3D" id="3.40.50.2300">
    <property type="match status" value="2"/>
</dbReference>
<gene>
    <name evidence="5" type="ORF">SAMN02745226_00452</name>
</gene>
<dbReference type="InterPro" id="IPR028082">
    <property type="entry name" value="Peripla_BP_I"/>
</dbReference>
<dbReference type="SMART" id="SM00354">
    <property type="entry name" value="HTH_LACI"/>
    <property type="match status" value="1"/>
</dbReference>
<dbReference type="PROSITE" id="PS50932">
    <property type="entry name" value="HTH_LACI_2"/>
    <property type="match status" value="1"/>
</dbReference>
<name>A0A1M7S4P1_FERGO</name>
<dbReference type="InterPro" id="IPR000843">
    <property type="entry name" value="HTH_LacI"/>
</dbReference>
<dbReference type="PROSITE" id="PS00356">
    <property type="entry name" value="HTH_LACI_1"/>
    <property type="match status" value="1"/>
</dbReference>
<dbReference type="PANTHER" id="PTHR30146:SF24">
    <property type="entry name" value="XYLOSE OPERON REGULATORY PROTEIN"/>
    <property type="match status" value="1"/>
</dbReference>
<evidence type="ECO:0000256" key="1">
    <source>
        <dbReference type="ARBA" id="ARBA00023015"/>
    </source>
</evidence>
<reference evidence="6" key="1">
    <citation type="submission" date="2016-12" db="EMBL/GenBank/DDBJ databases">
        <authorList>
            <person name="Varghese N."/>
            <person name="Submissions S."/>
        </authorList>
    </citation>
    <scope>NUCLEOTIDE SEQUENCE [LARGE SCALE GENOMIC DNA]</scope>
    <source>
        <strain evidence="6">DSM 13020</strain>
    </source>
</reference>
<keyword evidence="2" id="KW-0238">DNA-binding</keyword>
<feature type="domain" description="HTH lacI-type" evidence="4">
    <location>
        <begin position="2"/>
        <end position="56"/>
    </location>
</feature>
<keyword evidence="1" id="KW-0805">Transcription regulation</keyword>
<dbReference type="CDD" id="cd06290">
    <property type="entry name" value="PBP1_LacI-like"/>
    <property type="match status" value="1"/>
</dbReference>
<dbReference type="AlphaFoldDB" id="A0A1M7S4P1"/>
<dbReference type="Gene3D" id="1.10.260.40">
    <property type="entry name" value="lambda repressor-like DNA-binding domains"/>
    <property type="match status" value="1"/>
</dbReference>
<dbReference type="Pfam" id="PF00356">
    <property type="entry name" value="LacI"/>
    <property type="match status" value="1"/>
</dbReference>
<dbReference type="SUPFAM" id="SSF47413">
    <property type="entry name" value="lambda repressor-like DNA-binding domains"/>
    <property type="match status" value="1"/>
</dbReference>
<evidence type="ECO:0000256" key="2">
    <source>
        <dbReference type="ARBA" id="ARBA00023125"/>
    </source>
</evidence>
<sequence length="337" mass="38456">MANIRDVAKMANVSIATVSRVLNGNENVSEETRRKVLNAIKKLNYRPTISFRTASSDLFKTIGILIPDIRGYHYSDIVMAIEEYAYTKGFDIMLALPKWEVDIEQHILDQYFRRKVDGVILGELFGSYKLIERFKRGGIPMVVVDFQVDEIDFDTVNVDNVSGGYQAIKYLYEHGHKKILFIPGPQQSPAAVDREKGIRKFIDKVRDEEIEIFYGTHRGYNSEHGWVSVVQHLKEHGLNFTAIFAVNDWTAIGAIDALKDNGIRVPEDVSIIGFDDAPFAQYTNPRLTTVMQPRWEMGTTAAQLLIERIVDKKVRLPRNIILPAKIIERESVKDINK</sequence>
<organism evidence="5 6">
    <name type="scientific">Fervidobacterium gondwanense DSM 13020</name>
    <dbReference type="NCBI Taxonomy" id="1121883"/>
    <lineage>
        <taxon>Bacteria</taxon>
        <taxon>Thermotogati</taxon>
        <taxon>Thermotogota</taxon>
        <taxon>Thermotogae</taxon>
        <taxon>Thermotogales</taxon>
        <taxon>Fervidobacteriaceae</taxon>
        <taxon>Fervidobacterium</taxon>
    </lineage>
</organism>
<dbReference type="GO" id="GO:0003700">
    <property type="term" value="F:DNA-binding transcription factor activity"/>
    <property type="evidence" value="ECO:0007669"/>
    <property type="project" value="TreeGrafter"/>
</dbReference>
<dbReference type="Proteomes" id="UP000184207">
    <property type="component" value="Unassembled WGS sequence"/>
</dbReference>
<dbReference type="RefSeq" id="WP_072757932.1">
    <property type="nucleotide sequence ID" value="NZ_FRDJ01000002.1"/>
</dbReference>
<evidence type="ECO:0000256" key="3">
    <source>
        <dbReference type="ARBA" id="ARBA00023163"/>
    </source>
</evidence>
<dbReference type="InterPro" id="IPR046335">
    <property type="entry name" value="LacI/GalR-like_sensor"/>
</dbReference>
<accession>A0A1M7S4P1</accession>
<keyword evidence="3" id="KW-0804">Transcription</keyword>
<dbReference type="STRING" id="1121883.SAMN02745226_00452"/>
<evidence type="ECO:0000313" key="5">
    <source>
        <dbReference type="EMBL" id="SHN53262.1"/>
    </source>
</evidence>
<dbReference type="GO" id="GO:0000976">
    <property type="term" value="F:transcription cis-regulatory region binding"/>
    <property type="evidence" value="ECO:0007669"/>
    <property type="project" value="TreeGrafter"/>
</dbReference>
<dbReference type="EMBL" id="FRDJ01000002">
    <property type="protein sequence ID" value="SHN53262.1"/>
    <property type="molecule type" value="Genomic_DNA"/>
</dbReference>
<dbReference type="InterPro" id="IPR010982">
    <property type="entry name" value="Lambda_DNA-bd_dom_sf"/>
</dbReference>
<dbReference type="CDD" id="cd01392">
    <property type="entry name" value="HTH_LacI"/>
    <property type="match status" value="1"/>
</dbReference>